<dbReference type="OrthoDB" id="1095452at2"/>
<feature type="transmembrane region" description="Helical" evidence="1">
    <location>
        <begin position="37"/>
        <end position="57"/>
    </location>
</feature>
<evidence type="ECO:0000256" key="1">
    <source>
        <dbReference type="SAM" id="Phobius"/>
    </source>
</evidence>
<dbReference type="EMBL" id="FNRD01000011">
    <property type="protein sequence ID" value="SEA90532.1"/>
    <property type="molecule type" value="Genomic_DNA"/>
</dbReference>
<evidence type="ECO:0000259" key="2">
    <source>
        <dbReference type="Pfam" id="PF03544"/>
    </source>
</evidence>
<keyword evidence="4" id="KW-1185">Reference proteome</keyword>
<dbReference type="Gene3D" id="3.30.1150.10">
    <property type="match status" value="1"/>
</dbReference>
<name>A0A1H4F239_9FLAO</name>
<protein>
    <submittedName>
        <fullName evidence="3">Protein TonB</fullName>
    </submittedName>
</protein>
<keyword evidence="1" id="KW-0472">Membrane</keyword>
<dbReference type="Proteomes" id="UP000198951">
    <property type="component" value="Unassembled WGS sequence"/>
</dbReference>
<dbReference type="InterPro" id="IPR051045">
    <property type="entry name" value="TonB-dependent_transducer"/>
</dbReference>
<keyword evidence="1" id="KW-1133">Transmembrane helix</keyword>
<reference evidence="4" key="1">
    <citation type="submission" date="2016-10" db="EMBL/GenBank/DDBJ databases">
        <authorList>
            <person name="Varghese N."/>
            <person name="Submissions S."/>
        </authorList>
    </citation>
    <scope>NUCLEOTIDE SEQUENCE [LARGE SCALE GENOMIC DNA]</scope>
    <source>
        <strain evidence="4">DSM 22376</strain>
    </source>
</reference>
<dbReference type="GO" id="GO:0031992">
    <property type="term" value="F:energy transducer activity"/>
    <property type="evidence" value="ECO:0007669"/>
    <property type="project" value="TreeGrafter"/>
</dbReference>
<proteinExistence type="predicted"/>
<dbReference type="SUPFAM" id="SSF74653">
    <property type="entry name" value="TolA/TonB C-terminal domain"/>
    <property type="match status" value="1"/>
</dbReference>
<dbReference type="Pfam" id="PF03544">
    <property type="entry name" value="TonB_C"/>
    <property type="match status" value="1"/>
</dbReference>
<dbReference type="PANTHER" id="PTHR33446">
    <property type="entry name" value="PROTEIN TONB-RELATED"/>
    <property type="match status" value="1"/>
</dbReference>
<dbReference type="RefSeq" id="WP_091092055.1">
    <property type="nucleotide sequence ID" value="NZ_FNRD01000011.1"/>
</dbReference>
<feature type="domain" description="TonB C-terminal" evidence="2">
    <location>
        <begin position="212"/>
        <end position="270"/>
    </location>
</feature>
<gene>
    <name evidence="3" type="ORF">SAMN05443667_111105</name>
</gene>
<evidence type="ECO:0000313" key="4">
    <source>
        <dbReference type="Proteomes" id="UP000198951"/>
    </source>
</evidence>
<accession>A0A1H4F239</accession>
<keyword evidence="1" id="KW-0812">Transmembrane</keyword>
<evidence type="ECO:0000313" key="3">
    <source>
        <dbReference type="EMBL" id="SEA90532.1"/>
    </source>
</evidence>
<sequence length="275" mass="30173">MSKLSLYETSWINLVFENKNKEYGAYQLRQESAKTSLFALFMGLLLCASLASIPKIMSLLNPEKNIPTLTPDSIDQIIQVTKIFPNQVKKIEQPILPKAIQQKPTVLIEKQQFINPTIVKAALATPDIAKNIENTAPINESSNGVAIIGTNPVASQGIGNATPAITDYGNTVVTSALLDKLPEFPGGIAKFYTYIGKNFESPEINAERSIRIYVSFVVEKDGSMTDVQVKNDPGYGLGKEAIRVLKSLKTKWTPGMIGSKPVRTSYNLPIIVQMN</sequence>
<dbReference type="PANTHER" id="PTHR33446:SF2">
    <property type="entry name" value="PROTEIN TONB"/>
    <property type="match status" value="1"/>
</dbReference>
<dbReference type="AlphaFoldDB" id="A0A1H4F239"/>
<organism evidence="3 4">
    <name type="scientific">Flavobacterium gillisiae</name>
    <dbReference type="NCBI Taxonomy" id="150146"/>
    <lineage>
        <taxon>Bacteria</taxon>
        <taxon>Pseudomonadati</taxon>
        <taxon>Bacteroidota</taxon>
        <taxon>Flavobacteriia</taxon>
        <taxon>Flavobacteriales</taxon>
        <taxon>Flavobacteriaceae</taxon>
        <taxon>Flavobacterium</taxon>
    </lineage>
</organism>
<dbReference type="InterPro" id="IPR037682">
    <property type="entry name" value="TonB_C"/>
</dbReference>
<dbReference type="GO" id="GO:0055085">
    <property type="term" value="P:transmembrane transport"/>
    <property type="evidence" value="ECO:0007669"/>
    <property type="project" value="InterPro"/>
</dbReference>
<dbReference type="STRING" id="150146.SAMN05443667_111105"/>
<dbReference type="GO" id="GO:0098797">
    <property type="term" value="C:plasma membrane protein complex"/>
    <property type="evidence" value="ECO:0007669"/>
    <property type="project" value="TreeGrafter"/>
</dbReference>